<keyword evidence="3" id="KW-1015">Disulfide bond</keyword>
<proteinExistence type="predicted"/>
<keyword evidence="1" id="KW-0732">Signal</keyword>
<dbReference type="InterPro" id="IPR001853">
    <property type="entry name" value="DSBA-like_thioredoxin_dom"/>
</dbReference>
<dbReference type="PANTHER" id="PTHR13887">
    <property type="entry name" value="GLUTATHIONE S-TRANSFERASE KAPPA"/>
    <property type="match status" value="1"/>
</dbReference>
<dbReference type="Gene3D" id="3.40.30.10">
    <property type="entry name" value="Glutaredoxin"/>
    <property type="match status" value="1"/>
</dbReference>
<dbReference type="Pfam" id="PF01323">
    <property type="entry name" value="DSBA"/>
    <property type="match status" value="1"/>
</dbReference>
<reference evidence="6" key="1">
    <citation type="submission" date="2019-03" db="EMBL/GenBank/DDBJ databases">
        <title>Lake Tanganyika Metagenome-Assembled Genomes (MAGs).</title>
        <authorList>
            <person name="Tran P."/>
        </authorList>
    </citation>
    <scope>NUCLEOTIDE SEQUENCE</scope>
    <source>
        <strain evidence="6">K_DeepCast_65m_m2_066</strain>
    </source>
</reference>
<evidence type="ECO:0000313" key="7">
    <source>
        <dbReference type="Proteomes" id="UP000712673"/>
    </source>
</evidence>
<dbReference type="PANTHER" id="PTHR13887:SF14">
    <property type="entry name" value="DISULFIDE BOND FORMATION PROTEIN D"/>
    <property type="match status" value="1"/>
</dbReference>
<evidence type="ECO:0000256" key="3">
    <source>
        <dbReference type="ARBA" id="ARBA00023157"/>
    </source>
</evidence>
<name>A0A937VXJ7_UNCTE</name>
<keyword evidence="4" id="KW-0676">Redox-active center</keyword>
<dbReference type="Proteomes" id="UP000712673">
    <property type="component" value="Unassembled WGS sequence"/>
</dbReference>
<accession>A0A937VXJ7</accession>
<comment type="caution">
    <text evidence="6">The sequence shown here is derived from an EMBL/GenBank/DDBJ whole genome shotgun (WGS) entry which is preliminary data.</text>
</comment>
<dbReference type="SUPFAM" id="SSF52833">
    <property type="entry name" value="Thioredoxin-like"/>
    <property type="match status" value="1"/>
</dbReference>
<dbReference type="AlphaFoldDB" id="A0A937VXJ7"/>
<dbReference type="GO" id="GO:0016491">
    <property type="term" value="F:oxidoreductase activity"/>
    <property type="evidence" value="ECO:0007669"/>
    <property type="project" value="UniProtKB-KW"/>
</dbReference>
<dbReference type="EMBL" id="VGLS01000016">
    <property type="protein sequence ID" value="MBM3222398.1"/>
    <property type="molecule type" value="Genomic_DNA"/>
</dbReference>
<evidence type="ECO:0000256" key="4">
    <source>
        <dbReference type="ARBA" id="ARBA00023284"/>
    </source>
</evidence>
<keyword evidence="2" id="KW-0560">Oxidoreductase</keyword>
<protein>
    <recommendedName>
        <fullName evidence="5">DSBA-like thioredoxin domain-containing protein</fullName>
    </recommendedName>
</protein>
<evidence type="ECO:0000256" key="1">
    <source>
        <dbReference type="ARBA" id="ARBA00022729"/>
    </source>
</evidence>
<evidence type="ECO:0000256" key="2">
    <source>
        <dbReference type="ARBA" id="ARBA00023002"/>
    </source>
</evidence>
<sequence>MVKPDGIDWKLWERDDYPNWSLPALEAAKCAALQGVEAADDMHFRLFRAFFEEGVNIARPEEILTLARQAPLDFERFVADFTSGHTRRAVLEEYEAAVKTYGVYAIPTVFMNDEEPIVGAVPIAEYEKMLEKLGVS</sequence>
<organism evidence="6 7">
    <name type="scientific">Tectimicrobiota bacterium</name>
    <dbReference type="NCBI Taxonomy" id="2528274"/>
    <lineage>
        <taxon>Bacteria</taxon>
        <taxon>Pseudomonadati</taxon>
        <taxon>Nitrospinota/Tectimicrobiota group</taxon>
        <taxon>Candidatus Tectimicrobiota</taxon>
    </lineage>
</organism>
<evidence type="ECO:0000259" key="5">
    <source>
        <dbReference type="Pfam" id="PF01323"/>
    </source>
</evidence>
<evidence type="ECO:0000313" key="6">
    <source>
        <dbReference type="EMBL" id="MBM3222398.1"/>
    </source>
</evidence>
<dbReference type="InterPro" id="IPR036249">
    <property type="entry name" value="Thioredoxin-like_sf"/>
</dbReference>
<gene>
    <name evidence="6" type="ORF">FJZ47_01145</name>
</gene>
<feature type="domain" description="DSBA-like thioredoxin" evidence="5">
    <location>
        <begin position="31"/>
        <end position="130"/>
    </location>
</feature>